<dbReference type="AlphaFoldDB" id="F7Y446"/>
<evidence type="ECO:0000313" key="1">
    <source>
        <dbReference type="EMBL" id="AEH85023.1"/>
    </source>
</evidence>
<name>F7Y446_MESOW</name>
<dbReference type="Proteomes" id="UP000001623">
    <property type="component" value="Chromosome"/>
</dbReference>
<protein>
    <submittedName>
        <fullName evidence="1">Uncharacterized protein</fullName>
    </submittedName>
</protein>
<gene>
    <name evidence="1" type="ordered locus">Mesop_0528</name>
</gene>
<dbReference type="STRING" id="536019.Mesop_0528"/>
<reference evidence="1 2" key="1">
    <citation type="submission" date="2010-10" db="EMBL/GenBank/DDBJ databases">
        <title>Complete sequence of Mesorhizobium opportunistum WSM2075.</title>
        <authorList>
            <consortium name="US DOE Joint Genome Institute"/>
            <person name="Lucas S."/>
            <person name="Copeland A."/>
            <person name="Lapidus A."/>
            <person name="Cheng J.-F."/>
            <person name="Bruce D."/>
            <person name="Goodwin L."/>
            <person name="Pitluck S."/>
            <person name="Chertkov O."/>
            <person name="Misra M."/>
            <person name="Detter J.C."/>
            <person name="Han C."/>
            <person name="Tapia R."/>
            <person name="Land M."/>
            <person name="Hauser L."/>
            <person name="Kyrpides N."/>
            <person name="Ovchinnikova G."/>
            <person name="Mavrommatis K.M."/>
            <person name="Tiwari R.P."/>
            <person name="Howieson J.G."/>
            <person name="O'Hara G.W."/>
            <person name="Nandasena K.G."/>
            <person name="Woyke T."/>
        </authorList>
    </citation>
    <scope>NUCLEOTIDE SEQUENCE [LARGE SCALE GENOMIC DNA]</scope>
    <source>
        <strain evidence="2">LMG 24607 / HAMBI 3007 / WSM2075</strain>
    </source>
</reference>
<sequence length="36" mass="3955">MRNLIWAGLALIALPAAGLGLWLRTQLEYPQYGAGR</sequence>
<proteinExistence type="predicted"/>
<dbReference type="HOGENOM" id="CLU_3357033_0_0_5"/>
<organism evidence="1 2">
    <name type="scientific">Mesorhizobium opportunistum (strain LMG 24607 / HAMBI 3007 / WSM2075)</name>
    <dbReference type="NCBI Taxonomy" id="536019"/>
    <lineage>
        <taxon>Bacteria</taxon>
        <taxon>Pseudomonadati</taxon>
        <taxon>Pseudomonadota</taxon>
        <taxon>Alphaproteobacteria</taxon>
        <taxon>Hyphomicrobiales</taxon>
        <taxon>Phyllobacteriaceae</taxon>
        <taxon>Mesorhizobium</taxon>
    </lineage>
</organism>
<dbReference type="EMBL" id="CP002279">
    <property type="protein sequence ID" value="AEH85023.1"/>
    <property type="molecule type" value="Genomic_DNA"/>
</dbReference>
<accession>F7Y446</accession>
<dbReference type="KEGG" id="mop:Mesop_0528"/>
<evidence type="ECO:0000313" key="2">
    <source>
        <dbReference type="Proteomes" id="UP000001623"/>
    </source>
</evidence>